<evidence type="ECO:0000256" key="1">
    <source>
        <dbReference type="SAM" id="Phobius"/>
    </source>
</evidence>
<keyword evidence="1" id="KW-1133">Transmembrane helix</keyword>
<protein>
    <recommendedName>
        <fullName evidence="4">Phage protein</fullName>
    </recommendedName>
</protein>
<evidence type="ECO:0008006" key="4">
    <source>
        <dbReference type="Google" id="ProtNLM"/>
    </source>
</evidence>
<name>A0AB38G4N1_9STRE</name>
<dbReference type="Proteomes" id="UP000248954">
    <property type="component" value="Chromosome 1"/>
</dbReference>
<accession>A0AB38G4N1</accession>
<dbReference type="RefSeq" id="WP_111698425.1">
    <property type="nucleotide sequence ID" value="NZ_CP066277.1"/>
</dbReference>
<evidence type="ECO:0000313" key="3">
    <source>
        <dbReference type="Proteomes" id="UP000248954"/>
    </source>
</evidence>
<gene>
    <name evidence="2" type="ORF">NCTC8738_00761</name>
</gene>
<sequence>MKNSKKKYLHRQKKKGVKPEQEIIERINLFSEPSRTKLLADFKEASQDKTLLKFEKKYKKTVFFDFYAMLYAAVFVGDLKKLRKLKNKSAQDIDRMLGYTIGYPMASLKNTLNNPTGKNVRITFAIYKRMAHLNNSKPFSQIPTDELIDVNEIFIRALTMHGYEIPTEVDKEALENSETNQDKEKMQEENEMIETYELVINGEIVFFDKENSALDLLKKIKEQTNIEVEVFETIKEQLI</sequence>
<reference evidence="2 3" key="1">
    <citation type="submission" date="2018-06" db="EMBL/GenBank/DDBJ databases">
        <authorList>
            <consortium name="Pathogen Informatics"/>
            <person name="Doyle S."/>
        </authorList>
    </citation>
    <scope>NUCLEOTIDE SEQUENCE [LARGE SCALE GENOMIC DNA]</scope>
    <source>
        <strain evidence="2 3">NCTC8738</strain>
    </source>
</reference>
<feature type="transmembrane region" description="Helical" evidence="1">
    <location>
        <begin position="62"/>
        <end position="79"/>
    </location>
</feature>
<organism evidence="2 3">
    <name type="scientific">Streptococcus lutetiensis</name>
    <dbReference type="NCBI Taxonomy" id="150055"/>
    <lineage>
        <taxon>Bacteria</taxon>
        <taxon>Bacillati</taxon>
        <taxon>Bacillota</taxon>
        <taxon>Bacilli</taxon>
        <taxon>Lactobacillales</taxon>
        <taxon>Streptococcaceae</taxon>
        <taxon>Streptococcus</taxon>
    </lineage>
</organism>
<proteinExistence type="predicted"/>
<evidence type="ECO:0000313" key="2">
    <source>
        <dbReference type="EMBL" id="SQF41984.1"/>
    </source>
</evidence>
<dbReference type="EMBL" id="LS483348">
    <property type="protein sequence ID" value="SQF41984.1"/>
    <property type="molecule type" value="Genomic_DNA"/>
</dbReference>
<dbReference type="AlphaFoldDB" id="A0AB38G4N1"/>
<keyword evidence="1" id="KW-0812">Transmembrane</keyword>
<keyword evidence="1" id="KW-0472">Membrane</keyword>